<protein>
    <submittedName>
        <fullName evidence="2">Uncharacterized protein</fullName>
    </submittedName>
</protein>
<dbReference type="AlphaFoldDB" id="S7MW85"/>
<evidence type="ECO:0000313" key="2">
    <source>
        <dbReference type="EMBL" id="EPQ07700.1"/>
    </source>
</evidence>
<evidence type="ECO:0000256" key="1">
    <source>
        <dbReference type="SAM" id="MobiDB-lite"/>
    </source>
</evidence>
<dbReference type="EMBL" id="KE162286">
    <property type="protein sequence ID" value="EPQ07700.1"/>
    <property type="molecule type" value="Genomic_DNA"/>
</dbReference>
<dbReference type="Proteomes" id="UP000052978">
    <property type="component" value="Unassembled WGS sequence"/>
</dbReference>
<organism evidence="2 3">
    <name type="scientific">Myotis brandtii</name>
    <name type="common">Brandt's bat</name>
    <dbReference type="NCBI Taxonomy" id="109478"/>
    <lineage>
        <taxon>Eukaryota</taxon>
        <taxon>Metazoa</taxon>
        <taxon>Chordata</taxon>
        <taxon>Craniata</taxon>
        <taxon>Vertebrata</taxon>
        <taxon>Euteleostomi</taxon>
        <taxon>Mammalia</taxon>
        <taxon>Eutheria</taxon>
        <taxon>Laurasiatheria</taxon>
        <taxon>Chiroptera</taxon>
        <taxon>Yangochiroptera</taxon>
        <taxon>Vespertilionidae</taxon>
        <taxon>Myotis</taxon>
    </lineage>
</organism>
<accession>S7MW85</accession>
<keyword evidence="3" id="KW-1185">Reference proteome</keyword>
<gene>
    <name evidence="2" type="ORF">D623_10011484</name>
</gene>
<name>S7MW85_MYOBR</name>
<feature type="region of interest" description="Disordered" evidence="1">
    <location>
        <begin position="118"/>
        <end position="137"/>
    </location>
</feature>
<evidence type="ECO:0000313" key="3">
    <source>
        <dbReference type="Proteomes" id="UP000052978"/>
    </source>
</evidence>
<sequence>MVTLTSPHDCYYAKEIKPGICSGGGRDENINEEEDLGKVLVKTAQEMLFLQKPDLLSAFPCCSDLRHVPENIRGACGFHSSSTKGFETPMCADCVRPHVLLGLGVLLVLPVGDREEDMVRTRDPKQPEKTHHEHRSDCRFVFQSALHPDEEKQT</sequence>
<reference evidence="2 3" key="1">
    <citation type="journal article" date="2013" name="Nat. Commun.">
        <title>Genome analysis reveals insights into physiology and longevity of the Brandt's bat Myotis brandtii.</title>
        <authorList>
            <person name="Seim I."/>
            <person name="Fang X."/>
            <person name="Xiong Z."/>
            <person name="Lobanov A.V."/>
            <person name="Huang Z."/>
            <person name="Ma S."/>
            <person name="Feng Y."/>
            <person name="Turanov A.A."/>
            <person name="Zhu Y."/>
            <person name="Lenz T.L."/>
            <person name="Gerashchenko M.V."/>
            <person name="Fan D."/>
            <person name="Hee Yim S."/>
            <person name="Yao X."/>
            <person name="Jordan D."/>
            <person name="Xiong Y."/>
            <person name="Ma Y."/>
            <person name="Lyapunov A.N."/>
            <person name="Chen G."/>
            <person name="Kulakova O.I."/>
            <person name="Sun Y."/>
            <person name="Lee S.G."/>
            <person name="Bronson R.T."/>
            <person name="Moskalev A.A."/>
            <person name="Sunyaev S.R."/>
            <person name="Zhang G."/>
            <person name="Krogh A."/>
            <person name="Wang J."/>
            <person name="Gladyshev V.N."/>
        </authorList>
    </citation>
    <scope>NUCLEOTIDE SEQUENCE [LARGE SCALE GENOMIC DNA]</scope>
</reference>
<proteinExistence type="predicted"/>